<accession>A0AAT9J9D0</accession>
<reference evidence="1" key="2">
    <citation type="submission" date="2024-03" db="EMBL/GenBank/DDBJ databases">
        <authorList>
            <person name="Ni Y."/>
            <person name="Xu T."/>
            <person name="Yan S."/>
            <person name="Chen L."/>
            <person name="Wang Y."/>
        </authorList>
    </citation>
    <scope>NUCLEOTIDE SEQUENCE</scope>
    <source>
        <strain evidence="1">NMP1</strain>
    </source>
</reference>
<evidence type="ECO:0000313" key="1">
    <source>
        <dbReference type="EMBL" id="DBA51682.1"/>
    </source>
</evidence>
<reference evidence="1" key="1">
    <citation type="journal article" date="2024" name="Environ. Microbiol. Rep.">
        <title>Hiding in plain sight: The discovery of complete genomes of 11 hypothetical spindle-shaped viruses that putatively infect mesophilic ammonia-oxidizing archaea.</title>
        <authorList>
            <person name="Ni Y."/>
            <person name="Xu T."/>
            <person name="Yan S."/>
            <person name="Chen L."/>
            <person name="Wang Y."/>
        </authorList>
    </citation>
    <scope>NUCLEOTIDE SEQUENCE</scope>
    <source>
        <strain evidence="1">NMP1</strain>
    </source>
</reference>
<name>A0AAT9J9D0_9VIRU</name>
<organism evidence="1">
    <name type="scientific">Nitrosopumilaceae spindle-shaped virus</name>
    <dbReference type="NCBI Taxonomy" id="3065433"/>
    <lineage>
        <taxon>Viruses</taxon>
    </lineage>
</organism>
<protein>
    <submittedName>
        <fullName evidence="1">ORF35</fullName>
    </submittedName>
</protein>
<sequence>MTWNCKGVCLHPKYVHKKMVRNITQTPYKKCSRCCLFIKYDGIFCPCCGCRLSNRRKKNNSKDYHEMGD</sequence>
<proteinExistence type="predicted"/>
<dbReference type="EMBL" id="BK067782">
    <property type="protein sequence ID" value="DBA51682.1"/>
    <property type="molecule type" value="Genomic_DNA"/>
</dbReference>